<protein>
    <recommendedName>
        <fullName evidence="2">YHYH domain-containing protein</fullName>
    </recommendedName>
</protein>
<organism evidence="3 4">
    <name type="scientific">Enhygromyxa salina</name>
    <dbReference type="NCBI Taxonomy" id="215803"/>
    <lineage>
        <taxon>Bacteria</taxon>
        <taxon>Pseudomonadati</taxon>
        <taxon>Myxococcota</taxon>
        <taxon>Polyangia</taxon>
        <taxon>Nannocystales</taxon>
        <taxon>Nannocystaceae</taxon>
        <taxon>Enhygromyxa</taxon>
    </lineage>
</organism>
<evidence type="ECO:0000313" key="4">
    <source>
        <dbReference type="Proteomes" id="UP000238823"/>
    </source>
</evidence>
<dbReference type="Proteomes" id="UP000238823">
    <property type="component" value="Unassembled WGS sequence"/>
</dbReference>
<proteinExistence type="predicted"/>
<sequence length="298" mass="31448">MLAPALCLLSITACSLDSEATDAADDGWETGSATDTSTDDSTSDTSDTDSGDDCPAEDFPPVSPDPANDAYADPYLAVHCEGDEVIVESNGIPGYEFVELTPNPLEEQDWTWRFPQFPSVAAQTSEIPLLGPVGAAVNGLPFYGPNEGPFPDPFGDPVYNMIVDFCGGHTANAGDYHYHTLLIECLTQEVGPDQPSPVVGYSFDGFPIHGAVGCVDADCSEVVEYRSGWVQTGDPTTNAWDNYAYQPSADPSVLDRCNGHVGPGGDYHYHATSGFPYVLGCYAGTPTPNAGPMPGGMP</sequence>
<dbReference type="Pfam" id="PF14240">
    <property type="entry name" value="YHYH"/>
    <property type="match status" value="1"/>
</dbReference>
<gene>
    <name evidence="3" type="ORF">ENSA7_41020</name>
</gene>
<comment type="caution">
    <text evidence="3">The sequence shown here is derived from an EMBL/GenBank/DDBJ whole genome shotgun (WGS) entry which is preliminary data.</text>
</comment>
<feature type="compositionally biased region" description="Acidic residues" evidence="1">
    <location>
        <begin position="37"/>
        <end position="56"/>
    </location>
</feature>
<feature type="domain" description="YHYH" evidence="2">
    <location>
        <begin position="111"/>
        <end position="284"/>
    </location>
</feature>
<feature type="region of interest" description="Disordered" evidence="1">
    <location>
        <begin position="21"/>
        <end position="70"/>
    </location>
</feature>
<accession>A0A2S9YM57</accession>
<dbReference type="AlphaFoldDB" id="A0A2S9YM57"/>
<evidence type="ECO:0000256" key="1">
    <source>
        <dbReference type="SAM" id="MobiDB-lite"/>
    </source>
</evidence>
<dbReference type="OrthoDB" id="9796530at2"/>
<evidence type="ECO:0000313" key="3">
    <source>
        <dbReference type="EMBL" id="PRQ06184.1"/>
    </source>
</evidence>
<evidence type="ECO:0000259" key="2">
    <source>
        <dbReference type="Pfam" id="PF14240"/>
    </source>
</evidence>
<name>A0A2S9YM57_9BACT</name>
<dbReference type="RefSeq" id="WP_146157936.1">
    <property type="nucleotide sequence ID" value="NZ_PVNL01000080.1"/>
</dbReference>
<dbReference type="InterPro" id="IPR025924">
    <property type="entry name" value="YHYH_dom"/>
</dbReference>
<dbReference type="EMBL" id="PVNL01000080">
    <property type="protein sequence ID" value="PRQ06184.1"/>
    <property type="molecule type" value="Genomic_DNA"/>
</dbReference>
<reference evidence="3 4" key="1">
    <citation type="submission" date="2018-03" db="EMBL/GenBank/DDBJ databases">
        <title>Draft Genome Sequences of the Obligatory Marine Myxobacteria Enhygromyxa salina SWB007.</title>
        <authorList>
            <person name="Poehlein A."/>
            <person name="Moghaddam J.A."/>
            <person name="Harms H."/>
            <person name="Alanjari M."/>
            <person name="Koenig G.M."/>
            <person name="Daniel R."/>
            <person name="Schaeberle T.F."/>
        </authorList>
    </citation>
    <scope>NUCLEOTIDE SEQUENCE [LARGE SCALE GENOMIC DNA]</scope>
    <source>
        <strain evidence="3 4">SWB007</strain>
    </source>
</reference>